<keyword evidence="2" id="KW-1185">Reference proteome</keyword>
<protein>
    <recommendedName>
        <fullName evidence="3">DUF1501 domain-containing protein</fullName>
    </recommendedName>
</protein>
<dbReference type="OrthoDB" id="9779968at2"/>
<proteinExistence type="predicted"/>
<organism evidence="1 2">
    <name type="scientific">Asticcacaulis benevestitus DSM 16100 = ATCC BAA-896</name>
    <dbReference type="NCBI Taxonomy" id="1121022"/>
    <lineage>
        <taxon>Bacteria</taxon>
        <taxon>Pseudomonadati</taxon>
        <taxon>Pseudomonadota</taxon>
        <taxon>Alphaproteobacteria</taxon>
        <taxon>Caulobacterales</taxon>
        <taxon>Caulobacteraceae</taxon>
        <taxon>Asticcacaulis</taxon>
    </lineage>
</organism>
<accession>V4PIX2</accession>
<dbReference type="PANTHER" id="PTHR43737">
    <property type="entry name" value="BLL7424 PROTEIN"/>
    <property type="match status" value="1"/>
</dbReference>
<evidence type="ECO:0000313" key="1">
    <source>
        <dbReference type="EMBL" id="ESQ88116.1"/>
    </source>
</evidence>
<dbReference type="PATRIC" id="fig|1121022.4.peg.3342"/>
<dbReference type="STRING" id="1121022.GCA_000376105_03582"/>
<dbReference type="InterPro" id="IPR010869">
    <property type="entry name" value="DUF1501"/>
</dbReference>
<name>V4PIX2_9CAUL</name>
<sequence>MRIDRRQLLTTLSVTAAFGGLIPVIGQAAGSRDPRLIVIVLRGALDGLTAVPPIGDPDYASLRGDLAVDKAAALPLNDLFGLHPSLVNLARQYHAGQATILHACASPYRDRSHFDGQDVLESGYSVPGHTESGWLNRFLETLPAEQKVGSKGLGIGSTTPLIMRGPADVLGWAPSTLRAADPDLAPRLMDLYTKSDPALASLLDEAIKTGKIASGQTPITAMGGAGDPKTMVAMAEGTARLLTAADGPRVAALAFEGWDTHAREAQRLTQLLTGFDNALGAFETTLGPVWNQTAILVVTEFGRTAAVNGTQGTDHGTATMAFLTGGAVKGGRVIADWPGLKAAQLYQGRDLTPTTDLRAVAKGLMAELYDTSSSALARRVFPDSAGVAPMRGLIV</sequence>
<dbReference type="eggNOG" id="COG4102">
    <property type="taxonomic scope" value="Bacteria"/>
</dbReference>
<gene>
    <name evidence="1" type="ORF">ABENE_16435</name>
</gene>
<evidence type="ECO:0000313" key="2">
    <source>
        <dbReference type="Proteomes" id="UP000017837"/>
    </source>
</evidence>
<dbReference type="AlphaFoldDB" id="V4PIX2"/>
<dbReference type="RefSeq" id="WP_018083262.1">
    <property type="nucleotide sequence ID" value="NZ_AQWM01000027.1"/>
</dbReference>
<dbReference type="PANTHER" id="PTHR43737:SF1">
    <property type="entry name" value="DUF1501 DOMAIN-CONTAINING PROTEIN"/>
    <property type="match status" value="1"/>
</dbReference>
<comment type="caution">
    <text evidence="1">The sequence shown here is derived from an EMBL/GenBank/DDBJ whole genome shotgun (WGS) entry which is preliminary data.</text>
</comment>
<reference evidence="1 2" key="1">
    <citation type="journal article" date="2014" name="Nature">
        <title>Sequential evolution of bacterial morphology by co-option of a developmental regulator.</title>
        <authorList>
            <person name="Jiang C."/>
            <person name="Brown P.J."/>
            <person name="Ducret A."/>
            <person name="Brun Y.V."/>
        </authorList>
    </citation>
    <scope>NUCLEOTIDE SEQUENCE [LARGE SCALE GENOMIC DNA]</scope>
    <source>
        <strain evidence="1 2">DSM 16100</strain>
    </source>
</reference>
<dbReference type="Pfam" id="PF07394">
    <property type="entry name" value="DUF1501"/>
    <property type="match status" value="1"/>
</dbReference>
<dbReference type="EMBL" id="AWGB01000039">
    <property type="protein sequence ID" value="ESQ88116.1"/>
    <property type="molecule type" value="Genomic_DNA"/>
</dbReference>
<evidence type="ECO:0008006" key="3">
    <source>
        <dbReference type="Google" id="ProtNLM"/>
    </source>
</evidence>
<dbReference type="Proteomes" id="UP000017837">
    <property type="component" value="Unassembled WGS sequence"/>
</dbReference>